<reference evidence="3" key="1">
    <citation type="submission" date="2018-05" db="EMBL/GenBank/DDBJ databases">
        <title>Azospirillum thermophila sp. nov., a novel isolated from hot spring.</title>
        <authorList>
            <person name="Zhao Z."/>
        </authorList>
    </citation>
    <scope>NUCLEOTIDE SEQUENCE [LARGE SCALE GENOMIC DNA]</scope>
    <source>
        <strain evidence="3">CFH 70021</strain>
        <plasmid evidence="3">unnamed4</plasmid>
    </source>
</reference>
<dbReference type="Gene3D" id="3.40.50.2000">
    <property type="entry name" value="Glycogen Phosphorylase B"/>
    <property type="match status" value="2"/>
</dbReference>
<dbReference type="RefSeq" id="WP_109334369.1">
    <property type="nucleotide sequence ID" value="NZ_CP029359.1"/>
</dbReference>
<dbReference type="SUPFAM" id="SSF53756">
    <property type="entry name" value="UDP-Glycosyltransferase/glycogen phosphorylase"/>
    <property type="match status" value="1"/>
</dbReference>
<geneLocation type="plasmid" evidence="2 3">
    <name>unnamed4</name>
</geneLocation>
<evidence type="ECO:0000259" key="1">
    <source>
        <dbReference type="Pfam" id="PF02350"/>
    </source>
</evidence>
<organism evidence="2 3">
    <name type="scientific">Azospirillum thermophilum</name>
    <dbReference type="NCBI Taxonomy" id="2202148"/>
    <lineage>
        <taxon>Bacteria</taxon>
        <taxon>Pseudomonadati</taxon>
        <taxon>Pseudomonadota</taxon>
        <taxon>Alphaproteobacteria</taxon>
        <taxon>Rhodospirillales</taxon>
        <taxon>Azospirillaceae</taxon>
        <taxon>Azospirillum</taxon>
    </lineage>
</organism>
<keyword evidence="2" id="KW-0614">Plasmid</keyword>
<dbReference type="InterPro" id="IPR020004">
    <property type="entry name" value="UDP-GlcNAc_Epase"/>
</dbReference>
<dbReference type="KEGG" id="azz:DEW08_30010"/>
<keyword evidence="3" id="KW-1185">Reference proteome</keyword>
<dbReference type="Pfam" id="PF02350">
    <property type="entry name" value="Epimerase_2"/>
    <property type="match status" value="1"/>
</dbReference>
<dbReference type="Proteomes" id="UP000245629">
    <property type="component" value="Plasmid unnamed4"/>
</dbReference>
<accession>A0A2S2D0N1</accession>
<proteinExistence type="predicted"/>
<feature type="domain" description="UDP-N-acetylglucosamine 2-epimerase" evidence="1">
    <location>
        <begin position="24"/>
        <end position="369"/>
    </location>
</feature>
<dbReference type="InterPro" id="IPR003331">
    <property type="entry name" value="UDP_GlcNAc_Epimerase_2_dom"/>
</dbReference>
<dbReference type="GO" id="GO:0004553">
    <property type="term" value="F:hydrolase activity, hydrolyzing O-glycosyl compounds"/>
    <property type="evidence" value="ECO:0007669"/>
    <property type="project" value="InterPro"/>
</dbReference>
<sequence length="397" mass="41926">MTRRICVFTGGRAEYGHLRGLMRHLDADPGVTLRILVSGMHLAAEFGHTVDVIEADGFTIAARVEMLLSGDTPSATCASMGLGLIRFADALDRLRPDLLVVLGDRFEALAAAQAALVLGIPIAHLHGGEASEGVLDEAFRHAITKLAHLHFAAAEPYRQRIIQLGEAPDRVFTVGAPGLDGVGDGPPMDRTELEEELGFRLGPVNFLVTYHPVTLGGRPPEAAAAALFDALDRFPHAHVIVTRANADSGGRAINTAIDRFAADRPGRVFATASLGQRRYLSAMYHADVVIGNSSSGLIEAPVVGRPTVNLGDRQKGRLRAPSVIDCTEEAGAIAAAVERALGPEMRAVSARRESPYGRGGAAARIAGILARFPLDGLLHKSFHDLPAAGPAQEAVPS</sequence>
<name>A0A2S2D0N1_9PROT</name>
<evidence type="ECO:0000313" key="2">
    <source>
        <dbReference type="EMBL" id="AWK90248.1"/>
    </source>
</evidence>
<dbReference type="PANTHER" id="PTHR43174:SF3">
    <property type="entry name" value="UDP-N-ACETYLGLUCOSAMINE 2-EPIMERASE"/>
    <property type="match status" value="1"/>
</dbReference>
<dbReference type="EMBL" id="CP029359">
    <property type="protein sequence ID" value="AWK90248.1"/>
    <property type="molecule type" value="Genomic_DNA"/>
</dbReference>
<protein>
    <submittedName>
        <fullName evidence="2">UDP-N-acetylglucosamine 2-epimerase (Hydrolyzing)</fullName>
    </submittedName>
</protein>
<dbReference type="AlphaFoldDB" id="A0A2S2D0N1"/>
<dbReference type="GO" id="GO:0006047">
    <property type="term" value="P:UDP-N-acetylglucosamine metabolic process"/>
    <property type="evidence" value="ECO:0007669"/>
    <property type="project" value="InterPro"/>
</dbReference>
<dbReference type="PANTHER" id="PTHR43174">
    <property type="entry name" value="UDP-N-ACETYLGLUCOSAMINE 2-EPIMERASE"/>
    <property type="match status" value="1"/>
</dbReference>
<dbReference type="NCBIfam" id="TIGR03568">
    <property type="entry name" value="NeuC_NnaA"/>
    <property type="match status" value="1"/>
</dbReference>
<dbReference type="OrthoDB" id="9803238at2"/>
<dbReference type="InterPro" id="IPR029767">
    <property type="entry name" value="WecB-like"/>
</dbReference>
<evidence type="ECO:0000313" key="3">
    <source>
        <dbReference type="Proteomes" id="UP000245629"/>
    </source>
</evidence>
<gene>
    <name evidence="2" type="primary">neuC</name>
    <name evidence="2" type="ORF">DEW08_30010</name>
</gene>